<dbReference type="OrthoDB" id="247334at2759"/>
<keyword evidence="2" id="KW-0812">Transmembrane</keyword>
<sequence>MLVHDAVPGPWRRRSTTEFTVLALLISLMVFLVHKTTLSRENADLPMDRVLSELESNCHAALRDEMDGAVAKLPPAFFGLGLWVDAPALLPGVHAALTFMKERLAGDNASSFPPPTHSLHSFVRVQSHARDAAVAKLVADAHRGGKPNADSVNRKLELVASQQQLGMPTMKHAFLPEIGQEVELHGLSLFSVPAETLPEGSSVQCYRADVRETYCVFPFDAGVPEEEKALREDQDVDGVGASKGKAERATTERQKKRVPTRASSAAASITAASYRTHAGSLEAEVRAVLLSVMTRQMELRSFKPADVAAWKKRREQQGCAYTIASVKSTLRSIEANTNMVIPLNTRHMFAELERHVREKTFVRAARAADDLQFHPSLTPQLYIPWDHSIVSQVVILLPMVSITILALRFVMEERRFRRSRAERAATQTKKNL</sequence>
<feature type="compositionally biased region" description="Basic and acidic residues" evidence="1">
    <location>
        <begin position="244"/>
        <end position="253"/>
    </location>
</feature>
<keyword evidence="2" id="KW-0472">Membrane</keyword>
<protein>
    <submittedName>
        <fullName evidence="3">GPI transamidase component Tta1 putative (TTA1)</fullName>
    </submittedName>
</protein>
<comment type="caution">
    <text evidence="3">The sequence shown here is derived from an EMBL/GenBank/DDBJ whole genome shotgun (WGS) entry which is preliminary data.</text>
</comment>
<keyword evidence="4" id="KW-1185">Reference proteome</keyword>
<accession>A0A0N1I345</accession>
<organism evidence="3 4">
    <name type="scientific">Leptomonas seymouri</name>
    <dbReference type="NCBI Taxonomy" id="5684"/>
    <lineage>
        <taxon>Eukaryota</taxon>
        <taxon>Discoba</taxon>
        <taxon>Euglenozoa</taxon>
        <taxon>Kinetoplastea</taxon>
        <taxon>Metakinetoplastina</taxon>
        <taxon>Trypanosomatida</taxon>
        <taxon>Trypanosomatidae</taxon>
        <taxon>Leishmaniinae</taxon>
        <taxon>Leptomonas</taxon>
    </lineage>
</organism>
<name>A0A0N1I345_LEPSE</name>
<dbReference type="EMBL" id="LJSK01000010">
    <property type="protein sequence ID" value="KPI90090.1"/>
    <property type="molecule type" value="Genomic_DNA"/>
</dbReference>
<dbReference type="OMA" id="LYIPWDH"/>
<dbReference type="VEuPathDB" id="TriTrypDB:Lsey_0010_0020"/>
<evidence type="ECO:0000313" key="3">
    <source>
        <dbReference type="EMBL" id="KPI90090.1"/>
    </source>
</evidence>
<feature type="region of interest" description="Disordered" evidence="1">
    <location>
        <begin position="229"/>
        <end position="262"/>
    </location>
</feature>
<evidence type="ECO:0000256" key="1">
    <source>
        <dbReference type="SAM" id="MobiDB-lite"/>
    </source>
</evidence>
<evidence type="ECO:0000313" key="4">
    <source>
        <dbReference type="Proteomes" id="UP000038009"/>
    </source>
</evidence>
<dbReference type="Proteomes" id="UP000038009">
    <property type="component" value="Unassembled WGS sequence"/>
</dbReference>
<dbReference type="AlphaFoldDB" id="A0A0N1I345"/>
<feature type="transmembrane region" description="Helical" evidence="2">
    <location>
        <begin position="389"/>
        <end position="410"/>
    </location>
</feature>
<gene>
    <name evidence="3" type="ORF">ABL78_0735</name>
</gene>
<proteinExistence type="predicted"/>
<keyword evidence="2" id="KW-1133">Transmembrane helix</keyword>
<evidence type="ECO:0000256" key="2">
    <source>
        <dbReference type="SAM" id="Phobius"/>
    </source>
</evidence>
<reference evidence="3 4" key="1">
    <citation type="journal article" date="2015" name="PLoS Pathog.">
        <title>Leptomonas seymouri: Adaptations to the Dixenous Life Cycle Analyzed by Genome Sequencing, Transcriptome Profiling and Co-infection with Leishmania donovani.</title>
        <authorList>
            <person name="Kraeva N."/>
            <person name="Butenko A."/>
            <person name="Hlavacova J."/>
            <person name="Kostygov A."/>
            <person name="Myskova J."/>
            <person name="Grybchuk D."/>
            <person name="Lestinova T."/>
            <person name="Votypka J."/>
            <person name="Volf P."/>
            <person name="Opperdoes F."/>
            <person name="Flegontov P."/>
            <person name="Lukes J."/>
            <person name="Yurchenko V."/>
        </authorList>
    </citation>
    <scope>NUCLEOTIDE SEQUENCE [LARGE SCALE GENOMIC DNA]</scope>
    <source>
        <strain evidence="3 4">ATCC 30220</strain>
    </source>
</reference>